<sequence length="120" mass="12788">MFLMHWSALSEGSQKEQARTFPMAVLQAGGEGGADPGRGTGTPWGALPAIKNQRSRQRWEPTPSSACGLVQGRRTRAHMVCAILGAGTSGAERFYEKALAIPSDVPKQTSGVWAVLFSSE</sequence>
<dbReference type="Proteomes" id="UP001066276">
    <property type="component" value="Chromosome 2_2"/>
</dbReference>
<name>A0AAV7V1E6_PLEWA</name>
<evidence type="ECO:0000313" key="3">
    <source>
        <dbReference type="Proteomes" id="UP001066276"/>
    </source>
</evidence>
<comment type="caution">
    <text evidence="2">The sequence shown here is derived from an EMBL/GenBank/DDBJ whole genome shotgun (WGS) entry which is preliminary data.</text>
</comment>
<proteinExistence type="predicted"/>
<evidence type="ECO:0000313" key="2">
    <source>
        <dbReference type="EMBL" id="KAJ1195013.1"/>
    </source>
</evidence>
<keyword evidence="3" id="KW-1185">Reference proteome</keyword>
<feature type="region of interest" description="Disordered" evidence="1">
    <location>
        <begin position="27"/>
        <end position="47"/>
    </location>
</feature>
<dbReference type="EMBL" id="JANPWB010000004">
    <property type="protein sequence ID" value="KAJ1195013.1"/>
    <property type="molecule type" value="Genomic_DNA"/>
</dbReference>
<dbReference type="AlphaFoldDB" id="A0AAV7V1E6"/>
<protein>
    <submittedName>
        <fullName evidence="2">Uncharacterized protein</fullName>
    </submittedName>
</protein>
<gene>
    <name evidence="2" type="ORF">NDU88_004296</name>
</gene>
<evidence type="ECO:0000256" key="1">
    <source>
        <dbReference type="SAM" id="MobiDB-lite"/>
    </source>
</evidence>
<accession>A0AAV7V1E6</accession>
<reference evidence="2" key="1">
    <citation type="journal article" date="2022" name="bioRxiv">
        <title>Sequencing and chromosome-scale assembly of the giantPleurodeles waltlgenome.</title>
        <authorList>
            <person name="Brown T."/>
            <person name="Elewa A."/>
            <person name="Iarovenko S."/>
            <person name="Subramanian E."/>
            <person name="Araus A.J."/>
            <person name="Petzold A."/>
            <person name="Susuki M."/>
            <person name="Suzuki K.-i.T."/>
            <person name="Hayashi T."/>
            <person name="Toyoda A."/>
            <person name="Oliveira C."/>
            <person name="Osipova E."/>
            <person name="Leigh N.D."/>
            <person name="Simon A."/>
            <person name="Yun M.H."/>
        </authorList>
    </citation>
    <scope>NUCLEOTIDE SEQUENCE</scope>
    <source>
        <strain evidence="2">20211129_DDA</strain>
        <tissue evidence="2">Liver</tissue>
    </source>
</reference>
<feature type="compositionally biased region" description="Gly residues" evidence="1">
    <location>
        <begin position="29"/>
        <end position="42"/>
    </location>
</feature>
<organism evidence="2 3">
    <name type="scientific">Pleurodeles waltl</name>
    <name type="common">Iberian ribbed newt</name>
    <dbReference type="NCBI Taxonomy" id="8319"/>
    <lineage>
        <taxon>Eukaryota</taxon>
        <taxon>Metazoa</taxon>
        <taxon>Chordata</taxon>
        <taxon>Craniata</taxon>
        <taxon>Vertebrata</taxon>
        <taxon>Euteleostomi</taxon>
        <taxon>Amphibia</taxon>
        <taxon>Batrachia</taxon>
        <taxon>Caudata</taxon>
        <taxon>Salamandroidea</taxon>
        <taxon>Salamandridae</taxon>
        <taxon>Pleurodelinae</taxon>
        <taxon>Pleurodeles</taxon>
    </lineage>
</organism>